<keyword evidence="1" id="KW-0812">Transmembrane</keyword>
<proteinExistence type="predicted"/>
<sequence length="54" mass="6319">MVWWDGLKIKYSLFVLFFCLFFFGVFELVHSVLLGVGILGAHCWHNDNEEKQNA</sequence>
<accession>A0A2P6RD44</accession>
<reference evidence="2 3" key="1">
    <citation type="journal article" date="2018" name="Nat. Genet.">
        <title>The Rosa genome provides new insights in the design of modern roses.</title>
        <authorList>
            <person name="Bendahmane M."/>
        </authorList>
    </citation>
    <scope>NUCLEOTIDE SEQUENCE [LARGE SCALE GENOMIC DNA]</scope>
    <source>
        <strain evidence="3">cv. Old Blush</strain>
    </source>
</reference>
<dbReference type="EMBL" id="PDCK01000041">
    <property type="protein sequence ID" value="PRQ44346.1"/>
    <property type="molecule type" value="Genomic_DNA"/>
</dbReference>
<gene>
    <name evidence="2" type="ORF">RchiOBHm_Chr3g0478221</name>
</gene>
<name>A0A2P6RD44_ROSCH</name>
<keyword evidence="1" id="KW-0472">Membrane</keyword>
<feature type="transmembrane region" description="Helical" evidence="1">
    <location>
        <begin position="12"/>
        <end position="39"/>
    </location>
</feature>
<protein>
    <submittedName>
        <fullName evidence="2">Uncharacterized protein</fullName>
    </submittedName>
</protein>
<dbReference type="AlphaFoldDB" id="A0A2P6RD44"/>
<dbReference type="Proteomes" id="UP000238479">
    <property type="component" value="Chromosome 3"/>
</dbReference>
<evidence type="ECO:0000313" key="2">
    <source>
        <dbReference type="EMBL" id="PRQ44346.1"/>
    </source>
</evidence>
<keyword evidence="3" id="KW-1185">Reference proteome</keyword>
<dbReference type="Gramene" id="PRQ44346">
    <property type="protein sequence ID" value="PRQ44346"/>
    <property type="gene ID" value="RchiOBHm_Chr3g0478221"/>
</dbReference>
<keyword evidence="1" id="KW-1133">Transmembrane helix</keyword>
<evidence type="ECO:0000313" key="3">
    <source>
        <dbReference type="Proteomes" id="UP000238479"/>
    </source>
</evidence>
<comment type="caution">
    <text evidence="2">The sequence shown here is derived from an EMBL/GenBank/DDBJ whole genome shotgun (WGS) entry which is preliminary data.</text>
</comment>
<organism evidence="2 3">
    <name type="scientific">Rosa chinensis</name>
    <name type="common">China rose</name>
    <dbReference type="NCBI Taxonomy" id="74649"/>
    <lineage>
        <taxon>Eukaryota</taxon>
        <taxon>Viridiplantae</taxon>
        <taxon>Streptophyta</taxon>
        <taxon>Embryophyta</taxon>
        <taxon>Tracheophyta</taxon>
        <taxon>Spermatophyta</taxon>
        <taxon>Magnoliopsida</taxon>
        <taxon>eudicotyledons</taxon>
        <taxon>Gunneridae</taxon>
        <taxon>Pentapetalae</taxon>
        <taxon>rosids</taxon>
        <taxon>fabids</taxon>
        <taxon>Rosales</taxon>
        <taxon>Rosaceae</taxon>
        <taxon>Rosoideae</taxon>
        <taxon>Rosoideae incertae sedis</taxon>
        <taxon>Rosa</taxon>
    </lineage>
</organism>
<evidence type="ECO:0000256" key="1">
    <source>
        <dbReference type="SAM" id="Phobius"/>
    </source>
</evidence>